<gene>
    <name evidence="7" type="primary">ispD</name>
    <name evidence="8" type="ORF">HNQ39_004253</name>
</gene>
<keyword evidence="5 7" id="KW-0548">Nucleotidyltransferase</keyword>
<comment type="catalytic activity">
    <reaction evidence="1 7">
        <text>2-C-methyl-D-erythritol 4-phosphate + CTP + H(+) = 4-CDP-2-C-methyl-D-erythritol + diphosphate</text>
        <dbReference type="Rhea" id="RHEA:13429"/>
        <dbReference type="ChEBI" id="CHEBI:15378"/>
        <dbReference type="ChEBI" id="CHEBI:33019"/>
        <dbReference type="ChEBI" id="CHEBI:37563"/>
        <dbReference type="ChEBI" id="CHEBI:57823"/>
        <dbReference type="ChEBI" id="CHEBI:58262"/>
        <dbReference type="EC" id="2.7.7.60"/>
    </reaction>
</comment>
<dbReference type="CDD" id="cd02516">
    <property type="entry name" value="CDP-ME_synthetase"/>
    <property type="match status" value="1"/>
</dbReference>
<evidence type="ECO:0000256" key="7">
    <source>
        <dbReference type="HAMAP-Rule" id="MF_00108"/>
    </source>
</evidence>
<dbReference type="AlphaFoldDB" id="A0A7W9ST93"/>
<sequence>MRKQPPLTALIPAAGRGERFGSEQNKVLSELLGRPILGWTLEAFAQCDEIGRIVLVGSESDTDVLWALGDQYGGGKLQAVVLGGSTRQESVRRGLDAVGTEFVLIHDAARCCITPALLTEAAGLTRIHQAMTLVRPVTDTLMRRSGELVDRSALVAVETPQGFQTELLRRAHLAARSEGFVATDDASLLRRIGRTVHLMESTLPNPKLTYPQDAFVAAALLRERGVVPD</sequence>
<dbReference type="Pfam" id="PF01128">
    <property type="entry name" value="IspD"/>
    <property type="match status" value="1"/>
</dbReference>
<evidence type="ECO:0000256" key="1">
    <source>
        <dbReference type="ARBA" id="ARBA00001282"/>
    </source>
</evidence>
<dbReference type="InterPro" id="IPR034683">
    <property type="entry name" value="IspD/TarI"/>
</dbReference>
<name>A0A7W9ST93_ARMRO</name>
<protein>
    <recommendedName>
        <fullName evidence="7">2-C-methyl-D-erythritol 4-phosphate cytidylyltransferase</fullName>
        <ecNumber evidence="7">2.7.7.60</ecNumber>
    </recommendedName>
    <alternativeName>
        <fullName evidence="7">4-diphosphocytidyl-2C-methyl-D-erythritol synthase</fullName>
    </alternativeName>
    <alternativeName>
        <fullName evidence="7">MEP cytidylyltransferase</fullName>
        <shortName evidence="7">MCT</shortName>
    </alternativeName>
</protein>
<dbReference type="RefSeq" id="WP_184201460.1">
    <property type="nucleotide sequence ID" value="NZ_JACHGW010000004.1"/>
</dbReference>
<feature type="site" description="Positions MEP for the nucleophilic attack" evidence="7">
    <location>
        <position position="151"/>
    </location>
</feature>
<dbReference type="InterPro" id="IPR018294">
    <property type="entry name" value="ISPD_synthase_CS"/>
</dbReference>
<dbReference type="EC" id="2.7.7.60" evidence="7"/>
<keyword evidence="9" id="KW-1185">Reference proteome</keyword>
<comment type="pathway">
    <text evidence="2 7">Isoprenoid biosynthesis; isopentenyl diphosphate biosynthesis via DXP pathway; isopentenyl diphosphate from 1-deoxy-D-xylulose 5-phosphate: step 2/6.</text>
</comment>
<dbReference type="SUPFAM" id="SSF53448">
    <property type="entry name" value="Nucleotide-diphospho-sugar transferases"/>
    <property type="match status" value="1"/>
</dbReference>
<organism evidence="8 9">
    <name type="scientific">Armatimonas rosea</name>
    <dbReference type="NCBI Taxonomy" id="685828"/>
    <lineage>
        <taxon>Bacteria</taxon>
        <taxon>Bacillati</taxon>
        <taxon>Armatimonadota</taxon>
        <taxon>Armatimonadia</taxon>
        <taxon>Armatimonadales</taxon>
        <taxon>Armatimonadaceae</taxon>
        <taxon>Armatimonas</taxon>
    </lineage>
</organism>
<dbReference type="PANTHER" id="PTHR32125">
    <property type="entry name" value="2-C-METHYL-D-ERYTHRITOL 4-PHOSPHATE CYTIDYLYLTRANSFERASE, CHLOROPLASTIC"/>
    <property type="match status" value="1"/>
</dbReference>
<dbReference type="FunFam" id="3.90.550.10:FF:000003">
    <property type="entry name" value="2-C-methyl-D-erythritol 4-phosphate cytidylyltransferase"/>
    <property type="match status" value="1"/>
</dbReference>
<dbReference type="PROSITE" id="PS01295">
    <property type="entry name" value="ISPD"/>
    <property type="match status" value="1"/>
</dbReference>
<dbReference type="UniPathway" id="UPA00056">
    <property type="reaction ID" value="UER00093"/>
</dbReference>
<dbReference type="Gene3D" id="3.90.550.10">
    <property type="entry name" value="Spore Coat Polysaccharide Biosynthesis Protein SpsA, Chain A"/>
    <property type="match status" value="1"/>
</dbReference>
<evidence type="ECO:0000256" key="4">
    <source>
        <dbReference type="ARBA" id="ARBA00022679"/>
    </source>
</evidence>
<evidence type="ECO:0000256" key="6">
    <source>
        <dbReference type="ARBA" id="ARBA00023229"/>
    </source>
</evidence>
<evidence type="ECO:0000313" key="9">
    <source>
        <dbReference type="Proteomes" id="UP000520814"/>
    </source>
</evidence>
<dbReference type="NCBIfam" id="TIGR00453">
    <property type="entry name" value="ispD"/>
    <property type="match status" value="1"/>
</dbReference>
<evidence type="ECO:0000313" key="8">
    <source>
        <dbReference type="EMBL" id="MBB6052432.1"/>
    </source>
</evidence>
<comment type="function">
    <text evidence="7">Catalyzes the formation of 4-diphosphocytidyl-2-C-methyl-D-erythritol from CTP and 2-C-methyl-D-erythritol 4-phosphate (MEP).</text>
</comment>
<dbReference type="Proteomes" id="UP000520814">
    <property type="component" value="Unassembled WGS sequence"/>
</dbReference>
<comment type="similarity">
    <text evidence="3 7">Belongs to the IspD/TarI cytidylyltransferase family. IspD subfamily.</text>
</comment>
<accession>A0A7W9ST93</accession>
<evidence type="ECO:0000256" key="2">
    <source>
        <dbReference type="ARBA" id="ARBA00004787"/>
    </source>
</evidence>
<dbReference type="InterPro" id="IPR001228">
    <property type="entry name" value="IspD"/>
</dbReference>
<evidence type="ECO:0000256" key="5">
    <source>
        <dbReference type="ARBA" id="ARBA00022695"/>
    </source>
</evidence>
<dbReference type="GO" id="GO:0050518">
    <property type="term" value="F:2-C-methyl-D-erythritol 4-phosphate cytidylyltransferase activity"/>
    <property type="evidence" value="ECO:0007669"/>
    <property type="project" value="UniProtKB-UniRule"/>
</dbReference>
<dbReference type="PANTHER" id="PTHR32125:SF4">
    <property type="entry name" value="2-C-METHYL-D-ERYTHRITOL 4-PHOSPHATE CYTIDYLYLTRANSFERASE, CHLOROPLASTIC"/>
    <property type="match status" value="1"/>
</dbReference>
<dbReference type="InterPro" id="IPR029044">
    <property type="entry name" value="Nucleotide-diphossugar_trans"/>
</dbReference>
<dbReference type="GO" id="GO:0019288">
    <property type="term" value="P:isopentenyl diphosphate biosynthetic process, methylerythritol 4-phosphate pathway"/>
    <property type="evidence" value="ECO:0007669"/>
    <property type="project" value="UniProtKB-UniRule"/>
</dbReference>
<dbReference type="EMBL" id="JACHGW010000004">
    <property type="protein sequence ID" value="MBB6052432.1"/>
    <property type="molecule type" value="Genomic_DNA"/>
</dbReference>
<dbReference type="InterPro" id="IPR050088">
    <property type="entry name" value="IspD/TarI_cytidylyltransf_bact"/>
</dbReference>
<evidence type="ECO:0000256" key="3">
    <source>
        <dbReference type="ARBA" id="ARBA00009789"/>
    </source>
</evidence>
<keyword evidence="6 7" id="KW-0414">Isoprene biosynthesis</keyword>
<proteinExistence type="inferred from homology"/>
<comment type="caution">
    <text evidence="8">The sequence shown here is derived from an EMBL/GenBank/DDBJ whole genome shotgun (WGS) entry which is preliminary data.</text>
</comment>
<reference evidence="8 9" key="1">
    <citation type="submission" date="2020-08" db="EMBL/GenBank/DDBJ databases">
        <title>Genomic Encyclopedia of Type Strains, Phase IV (KMG-IV): sequencing the most valuable type-strain genomes for metagenomic binning, comparative biology and taxonomic classification.</title>
        <authorList>
            <person name="Goeker M."/>
        </authorList>
    </citation>
    <scope>NUCLEOTIDE SEQUENCE [LARGE SCALE GENOMIC DNA]</scope>
    <source>
        <strain evidence="8 9">DSM 23562</strain>
    </source>
</reference>
<feature type="site" description="Transition state stabilizer" evidence="7">
    <location>
        <position position="19"/>
    </location>
</feature>
<feature type="site" description="Transition state stabilizer" evidence="7">
    <location>
        <position position="26"/>
    </location>
</feature>
<feature type="site" description="Positions MEP for the nucleophilic attack" evidence="7">
    <location>
        <position position="207"/>
    </location>
</feature>
<keyword evidence="4 7" id="KW-0808">Transferase</keyword>
<dbReference type="HAMAP" id="MF_00108">
    <property type="entry name" value="IspD"/>
    <property type="match status" value="1"/>
</dbReference>